<sequence length="91" mass="10069">MSETVTQRPRVAGSDFAALNRQITEAGLLERRPVYYAIRRPVYYAIRMSVVVAMLCGVCAAFVLVGSSWWTLLVAPARRRSAAARGPDRTP</sequence>
<accession>A0ABW4A2L2</accession>
<keyword evidence="1" id="KW-0812">Transmembrane</keyword>
<reference evidence="3" key="1">
    <citation type="journal article" date="2019" name="Int. J. Syst. Evol. Microbiol.">
        <title>The Global Catalogue of Microorganisms (GCM) 10K type strain sequencing project: providing services to taxonomists for standard genome sequencing and annotation.</title>
        <authorList>
            <consortium name="The Broad Institute Genomics Platform"/>
            <consortium name="The Broad Institute Genome Sequencing Center for Infectious Disease"/>
            <person name="Wu L."/>
            <person name="Ma J."/>
        </authorList>
    </citation>
    <scope>NUCLEOTIDE SEQUENCE [LARGE SCALE GENOMIC DNA]</scope>
    <source>
        <strain evidence="3">CCM 7526</strain>
    </source>
</reference>
<proteinExistence type="predicted"/>
<dbReference type="EMBL" id="JBHTMK010000005">
    <property type="protein sequence ID" value="MFD1364362.1"/>
    <property type="molecule type" value="Genomic_DNA"/>
</dbReference>
<dbReference type="RefSeq" id="WP_317791693.1">
    <property type="nucleotide sequence ID" value="NZ_AP028461.1"/>
</dbReference>
<name>A0ABW4A2L2_9ACTN</name>
<keyword evidence="1" id="KW-0472">Membrane</keyword>
<dbReference type="Proteomes" id="UP001597183">
    <property type="component" value="Unassembled WGS sequence"/>
</dbReference>
<comment type="caution">
    <text evidence="2">The sequence shown here is derived from an EMBL/GenBank/DDBJ whole genome shotgun (WGS) entry which is preliminary data.</text>
</comment>
<feature type="transmembrane region" description="Helical" evidence="1">
    <location>
        <begin position="50"/>
        <end position="75"/>
    </location>
</feature>
<evidence type="ECO:0000313" key="2">
    <source>
        <dbReference type="EMBL" id="MFD1364362.1"/>
    </source>
</evidence>
<organism evidence="2 3">
    <name type="scientific">Actinoplanes sichuanensis</name>
    <dbReference type="NCBI Taxonomy" id="512349"/>
    <lineage>
        <taxon>Bacteria</taxon>
        <taxon>Bacillati</taxon>
        <taxon>Actinomycetota</taxon>
        <taxon>Actinomycetes</taxon>
        <taxon>Micromonosporales</taxon>
        <taxon>Micromonosporaceae</taxon>
        <taxon>Actinoplanes</taxon>
    </lineage>
</organism>
<protein>
    <submittedName>
        <fullName evidence="2">Uncharacterized protein</fullName>
    </submittedName>
</protein>
<evidence type="ECO:0000313" key="3">
    <source>
        <dbReference type="Proteomes" id="UP001597183"/>
    </source>
</evidence>
<evidence type="ECO:0000256" key="1">
    <source>
        <dbReference type="SAM" id="Phobius"/>
    </source>
</evidence>
<gene>
    <name evidence="2" type="ORF">ACFQ5G_03275</name>
</gene>
<keyword evidence="1" id="KW-1133">Transmembrane helix</keyword>
<keyword evidence="3" id="KW-1185">Reference proteome</keyword>